<evidence type="ECO:0000313" key="2">
    <source>
        <dbReference type="EMBL" id="GGK00163.1"/>
    </source>
</evidence>
<keyword evidence="3" id="KW-1185">Reference proteome</keyword>
<dbReference type="EMBL" id="BMOF01000021">
    <property type="protein sequence ID" value="GGK00163.1"/>
    <property type="molecule type" value="Genomic_DNA"/>
</dbReference>
<gene>
    <name evidence="2" type="ORF">GCM10007043_12740</name>
</gene>
<accession>A0A8J3FB57</accession>
<name>A0A8J3FB57_9BACI</name>
<reference evidence="2" key="1">
    <citation type="journal article" date="2014" name="Int. J. Syst. Evol. Microbiol.">
        <title>Complete genome sequence of Corynebacterium casei LMG S-19264T (=DSM 44701T), isolated from a smear-ripened cheese.</title>
        <authorList>
            <consortium name="US DOE Joint Genome Institute (JGI-PGF)"/>
            <person name="Walter F."/>
            <person name="Albersmeier A."/>
            <person name="Kalinowski J."/>
            <person name="Ruckert C."/>
        </authorList>
    </citation>
    <scope>NUCLEOTIDE SEQUENCE</scope>
    <source>
        <strain evidence="2">JCM 14719</strain>
    </source>
</reference>
<feature type="region of interest" description="Disordered" evidence="1">
    <location>
        <begin position="32"/>
        <end position="62"/>
    </location>
</feature>
<proteinExistence type="predicted"/>
<reference evidence="2" key="2">
    <citation type="submission" date="2020-09" db="EMBL/GenBank/DDBJ databases">
        <authorList>
            <person name="Sun Q."/>
            <person name="Ohkuma M."/>
        </authorList>
    </citation>
    <scope>NUCLEOTIDE SEQUENCE</scope>
    <source>
        <strain evidence="2">JCM 14719</strain>
    </source>
</reference>
<dbReference type="AlphaFoldDB" id="A0A8J3FB57"/>
<comment type="caution">
    <text evidence="2">The sequence shown here is derived from an EMBL/GenBank/DDBJ whole genome shotgun (WGS) entry which is preliminary data.</text>
</comment>
<dbReference type="Proteomes" id="UP000637720">
    <property type="component" value="Unassembled WGS sequence"/>
</dbReference>
<dbReference type="RefSeq" id="WP_188817212.1">
    <property type="nucleotide sequence ID" value="NZ_BMOF01000021.1"/>
</dbReference>
<evidence type="ECO:0000256" key="1">
    <source>
        <dbReference type="SAM" id="MobiDB-lite"/>
    </source>
</evidence>
<protein>
    <submittedName>
        <fullName evidence="2">Uncharacterized protein</fullName>
    </submittedName>
</protein>
<sequence>MNRRAIRVAVTLVLVAVAVGCYEMLGPPLPHGVPGLEGDERPGEGTATPGDAGPENEAADPADPWLRQPVLHRLLLSPTGEVQDSAKRLAALLNLTAEEWGHLVEVARYEQEALLKVERYRQERTATLAVDNAAAQDVLLQVKRDEQRVLKHVDRLVRKLLGGERYAQFREWVRTTWTPTRGPAEGLSNG</sequence>
<dbReference type="PROSITE" id="PS51257">
    <property type="entry name" value="PROKAR_LIPOPROTEIN"/>
    <property type="match status" value="1"/>
</dbReference>
<evidence type="ECO:0000313" key="3">
    <source>
        <dbReference type="Proteomes" id="UP000637720"/>
    </source>
</evidence>
<organism evidence="2 3">
    <name type="scientific">Calditerricola satsumensis</name>
    <dbReference type="NCBI Taxonomy" id="373054"/>
    <lineage>
        <taxon>Bacteria</taxon>
        <taxon>Bacillati</taxon>
        <taxon>Bacillota</taxon>
        <taxon>Bacilli</taxon>
        <taxon>Bacillales</taxon>
        <taxon>Bacillaceae</taxon>
        <taxon>Calditerricola</taxon>
    </lineage>
</organism>